<reference evidence="4 5" key="1">
    <citation type="submission" date="2019-07" db="EMBL/GenBank/DDBJ databases">
        <authorList>
            <person name="Kim J.K."/>
            <person name="Cheong H.-M."/>
            <person name="Choi Y."/>
            <person name="Hwang K.J."/>
            <person name="Lee S."/>
            <person name="Choi C."/>
        </authorList>
    </citation>
    <scope>NUCLEOTIDE SEQUENCE [LARGE SCALE GENOMIC DNA]</scope>
    <source>
        <strain evidence="4 5">KS 22</strain>
    </source>
</reference>
<evidence type="ECO:0000313" key="4">
    <source>
        <dbReference type="EMBL" id="QMV44410.1"/>
    </source>
</evidence>
<evidence type="ECO:0000259" key="3">
    <source>
        <dbReference type="Pfam" id="PF01743"/>
    </source>
</evidence>
<dbReference type="InterPro" id="IPR002646">
    <property type="entry name" value="PolA_pol_head_dom"/>
</dbReference>
<dbReference type="EMBL" id="CP041969">
    <property type="protein sequence ID" value="QMV44410.1"/>
    <property type="molecule type" value="Genomic_DNA"/>
</dbReference>
<keyword evidence="2" id="KW-0694">RNA-binding</keyword>
<dbReference type="GO" id="GO:0006396">
    <property type="term" value="P:RNA processing"/>
    <property type="evidence" value="ECO:0007669"/>
    <property type="project" value="InterPro"/>
</dbReference>
<dbReference type="Proteomes" id="UP000515679">
    <property type="component" value="Chromosome"/>
</dbReference>
<gene>
    <name evidence="4" type="ORF">FPL14_27010</name>
</gene>
<comment type="similarity">
    <text evidence="2">Belongs to the tRNA nucleotidyltransferase/poly(A) polymerase family.</text>
</comment>
<evidence type="ECO:0000313" key="5">
    <source>
        <dbReference type="Proteomes" id="UP000515679"/>
    </source>
</evidence>
<accession>A0A7G5C5C6</accession>
<dbReference type="AlphaFoldDB" id="A0A7G5C5C6"/>
<dbReference type="SUPFAM" id="SSF81301">
    <property type="entry name" value="Nucleotidyltransferase"/>
    <property type="match status" value="1"/>
</dbReference>
<feature type="domain" description="Poly A polymerase head" evidence="3">
    <location>
        <begin position="27"/>
        <end position="55"/>
    </location>
</feature>
<keyword evidence="1 2" id="KW-0808">Transferase</keyword>
<dbReference type="KEGG" id="cchl:FPL14_27010"/>
<dbReference type="InterPro" id="IPR043519">
    <property type="entry name" value="NT_sf"/>
</dbReference>
<organism evidence="4 5">
    <name type="scientific">Cohnella cholangitidis</name>
    <dbReference type="NCBI Taxonomy" id="2598458"/>
    <lineage>
        <taxon>Bacteria</taxon>
        <taxon>Bacillati</taxon>
        <taxon>Bacillota</taxon>
        <taxon>Bacilli</taxon>
        <taxon>Bacillales</taxon>
        <taxon>Paenibacillaceae</taxon>
        <taxon>Cohnella</taxon>
    </lineage>
</organism>
<dbReference type="GO" id="GO:0003723">
    <property type="term" value="F:RNA binding"/>
    <property type="evidence" value="ECO:0007669"/>
    <property type="project" value="UniProtKB-KW"/>
</dbReference>
<evidence type="ECO:0000256" key="1">
    <source>
        <dbReference type="ARBA" id="ARBA00022679"/>
    </source>
</evidence>
<evidence type="ECO:0000256" key="2">
    <source>
        <dbReference type="RuleBase" id="RU003953"/>
    </source>
</evidence>
<dbReference type="GO" id="GO:0016779">
    <property type="term" value="F:nucleotidyltransferase activity"/>
    <property type="evidence" value="ECO:0007669"/>
    <property type="project" value="InterPro"/>
</dbReference>
<dbReference type="Gene3D" id="3.30.460.10">
    <property type="entry name" value="Beta Polymerase, domain 2"/>
    <property type="match status" value="1"/>
</dbReference>
<protein>
    <recommendedName>
        <fullName evidence="3">Poly A polymerase head domain-containing protein</fullName>
    </recommendedName>
</protein>
<sequence>MLETQDDSLWAEGLEIVRRIEAGGYQAYMVGGCVRDRLIGRPIRDIDIATSATQNK</sequence>
<proteinExistence type="inferred from homology"/>
<keyword evidence="5" id="KW-1185">Reference proteome</keyword>
<dbReference type="Pfam" id="PF01743">
    <property type="entry name" value="PolyA_pol"/>
    <property type="match status" value="1"/>
</dbReference>
<name>A0A7G5C5C6_9BACL</name>